<organism evidence="3 4">
    <name type="scientific">Oldenlandia corymbosa var. corymbosa</name>
    <dbReference type="NCBI Taxonomy" id="529605"/>
    <lineage>
        <taxon>Eukaryota</taxon>
        <taxon>Viridiplantae</taxon>
        <taxon>Streptophyta</taxon>
        <taxon>Embryophyta</taxon>
        <taxon>Tracheophyta</taxon>
        <taxon>Spermatophyta</taxon>
        <taxon>Magnoliopsida</taxon>
        <taxon>eudicotyledons</taxon>
        <taxon>Gunneridae</taxon>
        <taxon>Pentapetalae</taxon>
        <taxon>asterids</taxon>
        <taxon>lamiids</taxon>
        <taxon>Gentianales</taxon>
        <taxon>Rubiaceae</taxon>
        <taxon>Rubioideae</taxon>
        <taxon>Spermacoceae</taxon>
        <taxon>Hedyotis-Oldenlandia complex</taxon>
        <taxon>Oldenlandia</taxon>
    </lineage>
</organism>
<feature type="coiled-coil region" evidence="1">
    <location>
        <begin position="162"/>
        <end position="189"/>
    </location>
</feature>
<proteinExistence type="predicted"/>
<dbReference type="Proteomes" id="UP001161247">
    <property type="component" value="Chromosome 1"/>
</dbReference>
<feature type="compositionally biased region" description="Basic residues" evidence="2">
    <location>
        <begin position="433"/>
        <end position="443"/>
    </location>
</feature>
<sequence length="489" mass="56782">MTIKSLQASQRQLEARLSQNEKLCAGRLAGSLLSDTMEYRRAVQQEQAKVVSLCSGKKLTSTSEVPILPPVAVPQEAEDIIDLTEEREDAVDQRLQKQEEWRIYEEKQAMLQQIYDSQETRRQETLNSQELMQQIQIQMQRIVESTKKMESSFQQYAEEEEIRLKSIALEEEKEECEEWQHEFEQEIQDLVLEENFSNKNSFIFSISYPQVESVVEENNSMSLDSNILHLEVDIEESNDLSLFEEVESKKQDFSLMDNFYDIFDSITVPLEEEVHRALNSMSRWNYYQISGVAGHVPIISTSCSLKVVDEHEDIILMDSYEEIEHIDFVFGDTFSWEVLVPQNFSKFWIVDGQWMFVKKHKKTMTNLFLWNNMKHDSSTNRFKEGGYDVIPDGPLSVIPNYDDHYIDYDHIGAVCCHIEVGIKDDGRLKPKYGSRQARIKSTMKSKESRRHDGPANEVDEKANKVCINDLVGKKQLIKRNDVDIVGNQA</sequence>
<evidence type="ECO:0000313" key="3">
    <source>
        <dbReference type="EMBL" id="CAI9090081.1"/>
    </source>
</evidence>
<dbReference type="AlphaFoldDB" id="A0AAV1C420"/>
<evidence type="ECO:0000256" key="2">
    <source>
        <dbReference type="SAM" id="MobiDB-lite"/>
    </source>
</evidence>
<keyword evidence="4" id="KW-1185">Reference proteome</keyword>
<reference evidence="3" key="1">
    <citation type="submission" date="2023-03" db="EMBL/GenBank/DDBJ databases">
        <authorList>
            <person name="Julca I."/>
        </authorList>
    </citation>
    <scope>NUCLEOTIDE SEQUENCE</scope>
</reference>
<feature type="region of interest" description="Disordered" evidence="2">
    <location>
        <begin position="433"/>
        <end position="458"/>
    </location>
</feature>
<accession>A0AAV1C420</accession>
<evidence type="ECO:0000313" key="4">
    <source>
        <dbReference type="Proteomes" id="UP001161247"/>
    </source>
</evidence>
<gene>
    <name evidence="3" type="ORF">OLC1_LOCUS2321</name>
</gene>
<dbReference type="EMBL" id="OX459118">
    <property type="protein sequence ID" value="CAI9090081.1"/>
    <property type="molecule type" value="Genomic_DNA"/>
</dbReference>
<name>A0AAV1C420_OLDCO</name>
<keyword evidence="1" id="KW-0175">Coiled coil</keyword>
<feature type="compositionally biased region" description="Basic and acidic residues" evidence="2">
    <location>
        <begin position="444"/>
        <end position="458"/>
    </location>
</feature>
<protein>
    <submittedName>
        <fullName evidence="3">OLC1v1024771C1</fullName>
    </submittedName>
</protein>
<evidence type="ECO:0000256" key="1">
    <source>
        <dbReference type="SAM" id="Coils"/>
    </source>
</evidence>